<dbReference type="Gene3D" id="3.40.50.300">
    <property type="entry name" value="P-loop containing nucleotide triphosphate hydrolases"/>
    <property type="match status" value="1"/>
</dbReference>
<dbReference type="AlphaFoldDB" id="A0A919G4I4"/>
<gene>
    <name evidence="4" type="ORF">GCM10018781_52540</name>
</gene>
<evidence type="ECO:0000313" key="5">
    <source>
        <dbReference type="Proteomes" id="UP000617734"/>
    </source>
</evidence>
<dbReference type="InterPro" id="IPR025723">
    <property type="entry name" value="ArsA/GET3_ATPase-like"/>
</dbReference>
<keyword evidence="5" id="KW-1185">Reference proteome</keyword>
<sequence length="405" mass="42205">MTVSSSDPTTAAPGRPAPARVILVSGDGGTATVAAATALHAARRGHRTLLLAADDPHRTLDSLLGTRLSAQPVEYAPGLRVARIDEQAAFRQALGAVGDRLKPVLDLLGADPLDPEELTALPGTSRLAMLRALHTCDADLLVVLAPPPAELTAVLALPEQLERYLARLLPEQRQAARALRPLLAAVAGVPMPAEWLYEARTKAAAALAEVRAAITAPGTSVRLVVAAEAGPVDELRRIRAGLALHGLRPDSVVAHRALPPAAASSPDPWLAALAARQRALLDDLAAELDVPLLVSTLPEVALEEVAGRLYGDGDGPAPAAPALPAVEDRLAEEGLLVWRIALPGADRADLDLVRRGDELVVGIGAYRRILALPSALRRCTVTGAALADGVLAVRFAPDPALWPRG</sequence>
<dbReference type="Gene3D" id="2.60.40.790">
    <property type="match status" value="1"/>
</dbReference>
<dbReference type="EMBL" id="BNBO01000035">
    <property type="protein sequence ID" value="GHH77978.1"/>
    <property type="molecule type" value="Genomic_DNA"/>
</dbReference>
<dbReference type="GeneID" id="95355621"/>
<proteinExistence type="inferred from homology"/>
<dbReference type="Pfam" id="PF17886">
    <property type="entry name" value="ArsA_HSP20"/>
    <property type="match status" value="1"/>
</dbReference>
<evidence type="ECO:0008006" key="6">
    <source>
        <dbReference type="Google" id="ProtNLM"/>
    </source>
</evidence>
<reference evidence="4" key="2">
    <citation type="submission" date="2020-09" db="EMBL/GenBank/DDBJ databases">
        <authorList>
            <person name="Sun Q."/>
            <person name="Ohkuma M."/>
        </authorList>
    </citation>
    <scope>NUCLEOTIDE SEQUENCE</scope>
    <source>
        <strain evidence="4">JCM 4646</strain>
    </source>
</reference>
<dbReference type="GO" id="GO:0016887">
    <property type="term" value="F:ATP hydrolysis activity"/>
    <property type="evidence" value="ECO:0007669"/>
    <property type="project" value="InterPro"/>
</dbReference>
<dbReference type="PANTHER" id="PTHR10803:SF3">
    <property type="entry name" value="ATPASE GET3"/>
    <property type="match status" value="1"/>
</dbReference>
<dbReference type="InterPro" id="IPR008978">
    <property type="entry name" value="HSP20-like_chaperone"/>
</dbReference>
<comment type="similarity">
    <text evidence="1">Belongs to the arsA ATPase family.</text>
</comment>
<evidence type="ECO:0000259" key="3">
    <source>
        <dbReference type="Pfam" id="PF17886"/>
    </source>
</evidence>
<feature type="domain" description="ArsA/GET3 Anion-transporting ATPase-like" evidence="2">
    <location>
        <begin position="20"/>
        <end position="298"/>
    </location>
</feature>
<evidence type="ECO:0000313" key="4">
    <source>
        <dbReference type="EMBL" id="GHH77978.1"/>
    </source>
</evidence>
<name>A0A919G4I4_9ACTN</name>
<accession>A0A919G4I4</accession>
<evidence type="ECO:0000256" key="1">
    <source>
        <dbReference type="ARBA" id="ARBA00011040"/>
    </source>
</evidence>
<dbReference type="InterPro" id="IPR016300">
    <property type="entry name" value="ATPase_ArsA/GET3"/>
</dbReference>
<comment type="caution">
    <text evidence="4">The sequence shown here is derived from an EMBL/GenBank/DDBJ whole genome shotgun (WGS) entry which is preliminary data.</text>
</comment>
<organism evidence="4 5">
    <name type="scientific">Kitasatospora indigofera</name>
    <dbReference type="NCBI Taxonomy" id="67307"/>
    <lineage>
        <taxon>Bacteria</taxon>
        <taxon>Bacillati</taxon>
        <taxon>Actinomycetota</taxon>
        <taxon>Actinomycetes</taxon>
        <taxon>Kitasatosporales</taxon>
        <taxon>Streptomycetaceae</taxon>
        <taxon>Kitasatospora</taxon>
    </lineage>
</organism>
<dbReference type="SUPFAM" id="SSF52540">
    <property type="entry name" value="P-loop containing nucleoside triphosphate hydrolases"/>
    <property type="match status" value="1"/>
</dbReference>
<dbReference type="PANTHER" id="PTHR10803">
    <property type="entry name" value="ARSENICAL PUMP-DRIVING ATPASE ARSENITE-TRANSLOCATING ATPASE"/>
    <property type="match status" value="1"/>
</dbReference>
<reference evidence="4" key="1">
    <citation type="journal article" date="2014" name="Int. J. Syst. Evol. Microbiol.">
        <title>Complete genome sequence of Corynebacterium casei LMG S-19264T (=DSM 44701T), isolated from a smear-ripened cheese.</title>
        <authorList>
            <consortium name="US DOE Joint Genome Institute (JGI-PGF)"/>
            <person name="Walter F."/>
            <person name="Albersmeier A."/>
            <person name="Kalinowski J."/>
            <person name="Ruckert C."/>
        </authorList>
    </citation>
    <scope>NUCLEOTIDE SEQUENCE</scope>
    <source>
        <strain evidence="4">JCM 4646</strain>
    </source>
</reference>
<dbReference type="InterPro" id="IPR040612">
    <property type="entry name" value="ArsA_HSP20-like"/>
</dbReference>
<dbReference type="InterPro" id="IPR027417">
    <property type="entry name" value="P-loop_NTPase"/>
</dbReference>
<dbReference type="RefSeq" id="WP_190213386.1">
    <property type="nucleotide sequence ID" value="NZ_BNBO01000035.1"/>
</dbReference>
<dbReference type="Proteomes" id="UP000617734">
    <property type="component" value="Unassembled WGS sequence"/>
</dbReference>
<dbReference type="GO" id="GO:0005524">
    <property type="term" value="F:ATP binding"/>
    <property type="evidence" value="ECO:0007669"/>
    <property type="project" value="InterPro"/>
</dbReference>
<feature type="domain" description="ArsA HSP20-like" evidence="3">
    <location>
        <begin position="336"/>
        <end position="395"/>
    </location>
</feature>
<dbReference type="Pfam" id="PF02374">
    <property type="entry name" value="ArsA_ATPase"/>
    <property type="match status" value="1"/>
</dbReference>
<protein>
    <recommendedName>
        <fullName evidence="6">Arsenic-transporting ATPase</fullName>
    </recommendedName>
</protein>
<evidence type="ECO:0000259" key="2">
    <source>
        <dbReference type="Pfam" id="PF02374"/>
    </source>
</evidence>